<dbReference type="PANTHER" id="PTHR10199">
    <property type="entry name" value="THROMBOSPONDIN"/>
    <property type="match status" value="1"/>
</dbReference>
<dbReference type="Pfam" id="PF11617">
    <property type="entry name" value="Cu-binding_MopE"/>
    <property type="match status" value="2"/>
</dbReference>
<keyword evidence="2" id="KW-0106">Calcium</keyword>
<dbReference type="AlphaFoldDB" id="A0A2Z4FP49"/>
<gene>
    <name evidence="6" type="ORF">DN745_14470</name>
</gene>
<name>A0A2Z4FP49_9DELT</name>
<dbReference type="SMART" id="SM00327">
    <property type="entry name" value="VWA"/>
    <property type="match status" value="1"/>
</dbReference>
<dbReference type="SUPFAM" id="SSF53300">
    <property type="entry name" value="vWA-like"/>
    <property type="match status" value="1"/>
</dbReference>
<feature type="compositionally biased region" description="Low complexity" evidence="3">
    <location>
        <begin position="78"/>
        <end position="89"/>
    </location>
</feature>
<dbReference type="Pfam" id="PF00092">
    <property type="entry name" value="VWA"/>
    <property type="match status" value="1"/>
</dbReference>
<dbReference type="InterPro" id="IPR002035">
    <property type="entry name" value="VWF_A"/>
</dbReference>
<accession>A0A2Z4FP49</accession>
<sequence length="614" mass="63068">MNINLESQMKRKITTLLAGLFVASAMACTGDTVSDTHSTSNNCPSGQHRNPVSGACTPNNSGDTDAGGITDGSGGDGDTNPNVNNNPDPSTLEDWEDEDGDGVVNRLDNCPFHSNPDQLDSDGDGVGDACDNCVSVANADQADSNGDGVGDACSDSDQLYDASKDHDGDGVPTVDDNCPDVANPDQLDSDGDGLGDACDNCPFVANYDQTDTSGNGTGDACEIAPAGPICATQESEFVQVNPNIYIVLDRSGSMNSTRMNAAKSALNTMADELASTVNFGILAYPGGNNACSSSGQELLDMGSHTASSVKSSYSSVYGNDGTPTGGALYQIRNNSLYDIPGDSLNDLRPKVVVLITDGDPNGGSCGNGSAQGHAVAGAQALYNDNIPVHVIGYQDGNPTYLNQIAQAGGTNSFVRAGNATQLVNELRLISENVISCSYTLNETPQDPNKIWVEINGTPVPEGGANGFDYDAGSNSLSLFGTACDTLKNTPASAPTPLKISLGCASTCEDISEEVCDYTDNNCNGIIDEGCGSCSPEICDGIDNNCDGVVDEGCPECSFFGETCASSAECCDGTCTDNVCTPPCRPTGVTCESNSDCCAGSCAADREGNKVCILG</sequence>
<feature type="region of interest" description="Disordered" evidence="3">
    <location>
        <begin position="139"/>
        <end position="191"/>
    </location>
</feature>
<dbReference type="InterPro" id="IPR036465">
    <property type="entry name" value="vWFA_dom_sf"/>
</dbReference>
<dbReference type="EMBL" id="CP030032">
    <property type="protein sequence ID" value="AWV90468.1"/>
    <property type="molecule type" value="Genomic_DNA"/>
</dbReference>
<proteinExistence type="predicted"/>
<dbReference type="GO" id="GO:0005509">
    <property type="term" value="F:calcium ion binding"/>
    <property type="evidence" value="ECO:0007669"/>
    <property type="project" value="InterPro"/>
</dbReference>
<keyword evidence="7" id="KW-1185">Reference proteome</keyword>
<dbReference type="Gene3D" id="4.10.1080.10">
    <property type="entry name" value="TSP type-3 repeat"/>
    <property type="match status" value="2"/>
</dbReference>
<keyword evidence="1 4" id="KW-0732">Signal</keyword>
<evidence type="ECO:0000256" key="2">
    <source>
        <dbReference type="ARBA" id="ARBA00022837"/>
    </source>
</evidence>
<dbReference type="PROSITE" id="PS51234">
    <property type="entry name" value="TSP3"/>
    <property type="match status" value="1"/>
</dbReference>
<evidence type="ECO:0000313" key="6">
    <source>
        <dbReference type="EMBL" id="AWV90468.1"/>
    </source>
</evidence>
<dbReference type="Proteomes" id="UP000249799">
    <property type="component" value="Chromosome"/>
</dbReference>
<feature type="chain" id="PRO_5016406289" description="VWFA domain-containing protein" evidence="4">
    <location>
        <begin position="28"/>
        <end position="614"/>
    </location>
</feature>
<dbReference type="Gene3D" id="3.40.50.410">
    <property type="entry name" value="von Willebrand factor, type A domain"/>
    <property type="match status" value="1"/>
</dbReference>
<dbReference type="KEGG" id="bsed:DN745_14470"/>
<feature type="compositionally biased region" description="Acidic residues" evidence="3">
    <location>
        <begin position="91"/>
        <end position="101"/>
    </location>
</feature>
<dbReference type="InterPro" id="IPR003367">
    <property type="entry name" value="Thrombospondin_3-like_rpt"/>
</dbReference>
<feature type="signal peptide" evidence="4">
    <location>
        <begin position="1"/>
        <end position="27"/>
    </location>
</feature>
<evidence type="ECO:0000259" key="5">
    <source>
        <dbReference type="PROSITE" id="PS50234"/>
    </source>
</evidence>
<dbReference type="PROSITE" id="PS50234">
    <property type="entry name" value="VWFA"/>
    <property type="match status" value="1"/>
</dbReference>
<reference evidence="6 7" key="1">
    <citation type="submission" date="2018-06" db="EMBL/GenBank/DDBJ databases">
        <title>Lujinxingia sediminis gen. nov. sp. nov., a new facultative anaerobic member of the class Deltaproteobacteria, and proposal of Lujinxingaceae fam. nov.</title>
        <authorList>
            <person name="Guo L.-Y."/>
            <person name="Li C.-M."/>
            <person name="Wang S."/>
            <person name="Du Z.-J."/>
        </authorList>
    </citation>
    <scope>NUCLEOTIDE SEQUENCE [LARGE SCALE GENOMIC DNA]</scope>
    <source>
        <strain evidence="6 7">FA350</strain>
    </source>
</reference>
<feature type="domain" description="VWFA" evidence="5">
    <location>
        <begin position="243"/>
        <end position="433"/>
    </location>
</feature>
<evidence type="ECO:0000313" key="7">
    <source>
        <dbReference type="Proteomes" id="UP000249799"/>
    </source>
</evidence>
<feature type="compositionally biased region" description="Polar residues" evidence="3">
    <location>
        <begin position="31"/>
        <end position="61"/>
    </location>
</feature>
<evidence type="ECO:0000256" key="1">
    <source>
        <dbReference type="ARBA" id="ARBA00022729"/>
    </source>
</evidence>
<protein>
    <recommendedName>
        <fullName evidence="5">VWFA domain-containing protein</fullName>
    </recommendedName>
</protein>
<dbReference type="InterPro" id="IPR028974">
    <property type="entry name" value="TSP_type-3_rpt"/>
</dbReference>
<dbReference type="InterPro" id="IPR017897">
    <property type="entry name" value="Thrombospondin_3_rpt"/>
</dbReference>
<dbReference type="OrthoDB" id="5476112at2"/>
<feature type="region of interest" description="Disordered" evidence="3">
    <location>
        <begin position="31"/>
        <end position="123"/>
    </location>
</feature>
<evidence type="ECO:0000256" key="4">
    <source>
        <dbReference type="SAM" id="SignalP"/>
    </source>
</evidence>
<dbReference type="SUPFAM" id="SSF103647">
    <property type="entry name" value="TSP type-3 repeat"/>
    <property type="match status" value="1"/>
</dbReference>
<dbReference type="Pfam" id="PF02412">
    <property type="entry name" value="TSP_3"/>
    <property type="match status" value="4"/>
</dbReference>
<dbReference type="InterPro" id="IPR021655">
    <property type="entry name" value="Put_metal-bd"/>
</dbReference>
<evidence type="ECO:0000256" key="3">
    <source>
        <dbReference type="SAM" id="MobiDB-lite"/>
    </source>
</evidence>
<dbReference type="GO" id="GO:0007155">
    <property type="term" value="P:cell adhesion"/>
    <property type="evidence" value="ECO:0007669"/>
    <property type="project" value="InterPro"/>
</dbReference>
<organism evidence="6 7">
    <name type="scientific">Bradymonas sediminis</name>
    <dbReference type="NCBI Taxonomy" id="1548548"/>
    <lineage>
        <taxon>Bacteria</taxon>
        <taxon>Deltaproteobacteria</taxon>
        <taxon>Bradymonadales</taxon>
        <taxon>Bradymonadaceae</taxon>
        <taxon>Bradymonas</taxon>
    </lineage>
</organism>
<dbReference type="CDD" id="cd00198">
    <property type="entry name" value="vWFA"/>
    <property type="match status" value="1"/>
</dbReference>